<protein>
    <submittedName>
        <fullName evidence="1">Uncharacterized protein</fullName>
    </submittedName>
</protein>
<evidence type="ECO:0000313" key="2">
    <source>
        <dbReference type="Proteomes" id="UP000028990"/>
    </source>
</evidence>
<reference evidence="1 2" key="1">
    <citation type="submission" date="2013-11" db="EMBL/GenBank/DDBJ databases">
        <title>The Damaraland mole rat (Fukomys damarensis) genome and evolution of African mole rats.</title>
        <authorList>
            <person name="Gladyshev V.N."/>
            <person name="Fang X."/>
        </authorList>
    </citation>
    <scope>NUCLEOTIDE SEQUENCE [LARGE SCALE GENOMIC DNA]</scope>
    <source>
        <tissue evidence="1">Liver</tissue>
    </source>
</reference>
<gene>
    <name evidence="1" type="ORF">H920_17019</name>
</gene>
<accession>A0A091CQW7</accession>
<dbReference type="AlphaFoldDB" id="A0A091CQW7"/>
<proteinExistence type="predicted"/>
<sequence length="60" mass="6824">MGGEHFRMPLGGHGVSVLKPQIADRGWKPRDKLKLFSLKSREIASCVLAIRKLERTHRSK</sequence>
<organism evidence="1 2">
    <name type="scientific">Fukomys damarensis</name>
    <name type="common">Damaraland mole rat</name>
    <name type="synonym">Cryptomys damarensis</name>
    <dbReference type="NCBI Taxonomy" id="885580"/>
    <lineage>
        <taxon>Eukaryota</taxon>
        <taxon>Metazoa</taxon>
        <taxon>Chordata</taxon>
        <taxon>Craniata</taxon>
        <taxon>Vertebrata</taxon>
        <taxon>Euteleostomi</taxon>
        <taxon>Mammalia</taxon>
        <taxon>Eutheria</taxon>
        <taxon>Euarchontoglires</taxon>
        <taxon>Glires</taxon>
        <taxon>Rodentia</taxon>
        <taxon>Hystricomorpha</taxon>
        <taxon>Bathyergidae</taxon>
        <taxon>Fukomys</taxon>
    </lineage>
</organism>
<keyword evidence="2" id="KW-1185">Reference proteome</keyword>
<evidence type="ECO:0000313" key="1">
    <source>
        <dbReference type="EMBL" id="KFO21589.1"/>
    </source>
</evidence>
<dbReference type="Proteomes" id="UP000028990">
    <property type="component" value="Unassembled WGS sequence"/>
</dbReference>
<dbReference type="EMBL" id="KN124353">
    <property type="protein sequence ID" value="KFO21589.1"/>
    <property type="molecule type" value="Genomic_DNA"/>
</dbReference>
<name>A0A091CQW7_FUKDA</name>